<proteinExistence type="predicted"/>
<evidence type="ECO:0000256" key="1">
    <source>
        <dbReference type="SAM" id="SignalP"/>
    </source>
</evidence>
<keyword evidence="1" id="KW-0732">Signal</keyword>
<organism evidence="2 3">
    <name type="scientific">Drechslerella dactyloides</name>
    <name type="common">Nematode-trapping fungus</name>
    <name type="synonym">Arthrobotrys dactyloides</name>
    <dbReference type="NCBI Taxonomy" id="74499"/>
    <lineage>
        <taxon>Eukaryota</taxon>
        <taxon>Fungi</taxon>
        <taxon>Dikarya</taxon>
        <taxon>Ascomycota</taxon>
        <taxon>Pezizomycotina</taxon>
        <taxon>Orbiliomycetes</taxon>
        <taxon>Orbiliales</taxon>
        <taxon>Orbiliaceae</taxon>
        <taxon>Drechslerella</taxon>
    </lineage>
</organism>
<keyword evidence="3" id="KW-1185">Reference proteome</keyword>
<dbReference type="EMBL" id="JAQGDS010000010">
    <property type="protein sequence ID" value="KAJ6257617.1"/>
    <property type="molecule type" value="Genomic_DNA"/>
</dbReference>
<gene>
    <name evidence="2" type="ORF">Dda_7404</name>
</gene>
<evidence type="ECO:0000313" key="2">
    <source>
        <dbReference type="EMBL" id="KAJ6257617.1"/>
    </source>
</evidence>
<feature type="chain" id="PRO_5042141795" evidence="1">
    <location>
        <begin position="19"/>
        <end position="264"/>
    </location>
</feature>
<protein>
    <submittedName>
        <fullName evidence="2">Uncharacterized protein</fullName>
    </submittedName>
</protein>
<evidence type="ECO:0000313" key="3">
    <source>
        <dbReference type="Proteomes" id="UP001221413"/>
    </source>
</evidence>
<dbReference type="Proteomes" id="UP001221413">
    <property type="component" value="Unassembled WGS sequence"/>
</dbReference>
<sequence>MLLGAVSLTAAFVATAFGAALPLVDPPKSLEKRDYVESYEVWEINDNSTEEYSRETDDAWSKVELKFPMTIFDKSSSTVWFSMNGLISLDEPSANPSIPTKQLPIDPASCGLGSSCLPKNTLALMWQDLFMPIGVEGLAVEWIYHEPSLRPDIGHHYHIIFNVCDKKAVLSDGIPKETKKCGKATRFFGLNYYENKPGVFHISWHFDKEVTNPGVIGAQAYPKYIQVPYPGNIDLPDNPDYYVSCIILDTVKGTTIVPKDRKDC</sequence>
<comment type="caution">
    <text evidence="2">The sequence shown here is derived from an EMBL/GenBank/DDBJ whole genome shotgun (WGS) entry which is preliminary data.</text>
</comment>
<reference evidence="2" key="1">
    <citation type="submission" date="2023-01" db="EMBL/GenBank/DDBJ databases">
        <title>The chitinases involved in constricting ring structure development in the nematode-trapping fungus Drechslerella dactyloides.</title>
        <authorList>
            <person name="Wang R."/>
            <person name="Zhang L."/>
            <person name="Tang P."/>
            <person name="Li S."/>
            <person name="Liang L."/>
        </authorList>
    </citation>
    <scope>NUCLEOTIDE SEQUENCE</scope>
    <source>
        <strain evidence="2">YMF1.00031</strain>
    </source>
</reference>
<feature type="signal peptide" evidence="1">
    <location>
        <begin position="1"/>
        <end position="18"/>
    </location>
</feature>
<name>A0AAD6NGR8_DREDA</name>
<accession>A0AAD6NGR8</accession>
<dbReference type="AlphaFoldDB" id="A0AAD6NGR8"/>